<comment type="caution">
    <text evidence="2">The sequence shown here is derived from an EMBL/GenBank/DDBJ whole genome shotgun (WGS) entry which is preliminary data.</text>
</comment>
<dbReference type="EMBL" id="MLCF01000156">
    <property type="protein sequence ID" value="OIV35401.1"/>
    <property type="molecule type" value="Genomic_DNA"/>
</dbReference>
<dbReference type="Gene3D" id="3.20.20.140">
    <property type="entry name" value="Metal-dependent hydrolases"/>
    <property type="match status" value="1"/>
</dbReference>
<keyword evidence="3" id="KW-1185">Reference proteome</keyword>
<dbReference type="Pfam" id="PF04909">
    <property type="entry name" value="Amidohydro_2"/>
    <property type="match status" value="1"/>
</dbReference>
<organism evidence="2 3">
    <name type="scientific">Mangrovactinospora gilvigrisea</name>
    <dbReference type="NCBI Taxonomy" id="1428644"/>
    <lineage>
        <taxon>Bacteria</taxon>
        <taxon>Bacillati</taxon>
        <taxon>Actinomycetota</taxon>
        <taxon>Actinomycetes</taxon>
        <taxon>Kitasatosporales</taxon>
        <taxon>Streptomycetaceae</taxon>
        <taxon>Mangrovactinospora</taxon>
    </lineage>
</organism>
<dbReference type="SUPFAM" id="SSF51556">
    <property type="entry name" value="Metallo-dependent hydrolases"/>
    <property type="match status" value="1"/>
</dbReference>
<name>A0A1J7BPM7_9ACTN</name>
<dbReference type="InterPro" id="IPR006680">
    <property type="entry name" value="Amidohydro-rel"/>
</dbReference>
<reference evidence="2 3" key="1">
    <citation type="submission" date="2016-10" db="EMBL/GenBank/DDBJ databases">
        <title>Genome sequence of Streptomyces gilvigriseus MUSC 26.</title>
        <authorList>
            <person name="Lee L.-H."/>
            <person name="Ser H.-L."/>
        </authorList>
    </citation>
    <scope>NUCLEOTIDE SEQUENCE [LARGE SCALE GENOMIC DNA]</scope>
    <source>
        <strain evidence="2 3">MUSC 26</strain>
    </source>
</reference>
<sequence length="381" mass="40850">MTTAWRLDPEALPPLVDHHCHGLIPAEEPMTEEALARRLTESDTPPAPGTTHLDSQLGFAVRRWCAPLLGLEPHAAIGDYLARRTELGGAEAERRLLGATGIGAFLVDTGFRPAGPALGGPSPEGTVRREVVRLETLAEEVVAASGAHDFADRFEAAVEAAVEGGAVAFKSIMAYRHGFRLHRTGRPGRREVRRAADHALMVARLAERPVRINDPVLHRFLLWTAADSGLPIQIHTGFGDPDLRLAETDPALLTELLRELASTGCEVVLLHGYPFHRSAAYLAAVLPHVYADVGLTLHHVGARAAAVLAEYLELAPFGKLLFSTDAAGVPELYAVAALTYREALATVLAGFVADGAWAPPDAERVARLVSTENALRVYGMA</sequence>
<evidence type="ECO:0000259" key="1">
    <source>
        <dbReference type="Pfam" id="PF04909"/>
    </source>
</evidence>
<evidence type="ECO:0000313" key="2">
    <source>
        <dbReference type="EMBL" id="OIV35401.1"/>
    </source>
</evidence>
<feature type="domain" description="Amidohydrolase-related" evidence="1">
    <location>
        <begin position="193"/>
        <end position="379"/>
    </location>
</feature>
<dbReference type="PANTHER" id="PTHR43383">
    <property type="entry name" value="NODULIN 6"/>
    <property type="match status" value="1"/>
</dbReference>
<protein>
    <recommendedName>
        <fullName evidence="1">Amidohydrolase-related domain-containing protein</fullName>
    </recommendedName>
</protein>
<dbReference type="RefSeq" id="WP_071658621.1">
    <property type="nucleotide sequence ID" value="NZ_MLCF01000156.1"/>
</dbReference>
<evidence type="ECO:0000313" key="3">
    <source>
        <dbReference type="Proteomes" id="UP000243342"/>
    </source>
</evidence>
<proteinExistence type="predicted"/>
<dbReference type="PANTHER" id="PTHR43383:SF2">
    <property type="entry name" value="AMIDOHYDROLASE 2 FAMILY PROTEIN"/>
    <property type="match status" value="1"/>
</dbReference>
<dbReference type="OrthoDB" id="8244441at2"/>
<dbReference type="STRING" id="1428644.BIV57_21660"/>
<gene>
    <name evidence="2" type="ORF">BIV57_21660</name>
</gene>
<accession>A0A1J7BPM7</accession>
<dbReference type="AlphaFoldDB" id="A0A1J7BPM7"/>
<dbReference type="GO" id="GO:0016787">
    <property type="term" value="F:hydrolase activity"/>
    <property type="evidence" value="ECO:0007669"/>
    <property type="project" value="InterPro"/>
</dbReference>
<dbReference type="Proteomes" id="UP000243342">
    <property type="component" value="Unassembled WGS sequence"/>
</dbReference>
<dbReference type="InterPro" id="IPR032466">
    <property type="entry name" value="Metal_Hydrolase"/>
</dbReference>